<evidence type="ECO:0000313" key="3">
    <source>
        <dbReference type="Proteomes" id="UP000239532"/>
    </source>
</evidence>
<keyword evidence="3" id="KW-1185">Reference proteome</keyword>
<dbReference type="EMBL" id="MQUC01000003">
    <property type="protein sequence ID" value="PRP67485.1"/>
    <property type="molecule type" value="Genomic_DNA"/>
</dbReference>
<organism evidence="2 3">
    <name type="scientific">Nonlabens agnitus</name>
    <dbReference type="NCBI Taxonomy" id="870484"/>
    <lineage>
        <taxon>Bacteria</taxon>
        <taxon>Pseudomonadati</taxon>
        <taxon>Bacteroidota</taxon>
        <taxon>Flavobacteriia</taxon>
        <taxon>Flavobacteriales</taxon>
        <taxon>Flavobacteriaceae</taxon>
        <taxon>Nonlabens</taxon>
    </lineage>
</organism>
<name>A0A2S9WVJ0_9FLAO</name>
<protein>
    <recommendedName>
        <fullName evidence="1">Phosphatidate phosphatase APP1 catalytic domain-containing protein</fullName>
    </recommendedName>
</protein>
<dbReference type="Pfam" id="PF09949">
    <property type="entry name" value="APP1_cat"/>
    <property type="match status" value="1"/>
</dbReference>
<dbReference type="PANTHER" id="PTHR28208:SF3">
    <property type="entry name" value="PHOSPHATIDATE PHOSPHATASE APP1"/>
    <property type="match status" value="1"/>
</dbReference>
<dbReference type="RefSeq" id="WP_105983209.1">
    <property type="nucleotide sequence ID" value="NZ_MQUC01000003.1"/>
</dbReference>
<proteinExistence type="predicted"/>
<feature type="domain" description="Phosphatidate phosphatase APP1 catalytic" evidence="1">
    <location>
        <begin position="119"/>
        <end position="277"/>
    </location>
</feature>
<dbReference type="InterPro" id="IPR052935">
    <property type="entry name" value="Mg2+_PAP"/>
</dbReference>
<reference evidence="2 3" key="1">
    <citation type="submission" date="2016-11" db="EMBL/GenBank/DDBJ databases">
        <title>Trade-off between light-utilization and light-protection in marine flavobacteria.</title>
        <authorList>
            <person name="Kumagai Y."/>
        </authorList>
    </citation>
    <scope>NUCLEOTIDE SEQUENCE [LARGE SCALE GENOMIC DNA]</scope>
    <source>
        <strain evidence="2 3">JCM 17109</strain>
    </source>
</reference>
<evidence type="ECO:0000313" key="2">
    <source>
        <dbReference type="EMBL" id="PRP67485.1"/>
    </source>
</evidence>
<dbReference type="GO" id="GO:0008195">
    <property type="term" value="F:phosphatidate phosphatase activity"/>
    <property type="evidence" value="ECO:0007669"/>
    <property type="project" value="InterPro"/>
</dbReference>
<comment type="caution">
    <text evidence="2">The sequence shown here is derived from an EMBL/GenBank/DDBJ whole genome shotgun (WGS) entry which is preliminary data.</text>
</comment>
<gene>
    <name evidence="2" type="ORF">BST86_10455</name>
</gene>
<dbReference type="AlphaFoldDB" id="A0A2S9WVJ0"/>
<evidence type="ECO:0000259" key="1">
    <source>
        <dbReference type="Pfam" id="PF09949"/>
    </source>
</evidence>
<dbReference type="PANTHER" id="PTHR28208">
    <property type="entry name" value="PHOSPHATIDATE PHOSPHATASE APP1"/>
    <property type="match status" value="1"/>
</dbReference>
<accession>A0A2S9WVJ0</accession>
<dbReference type="Proteomes" id="UP000239532">
    <property type="component" value="Unassembled WGS sequence"/>
</dbReference>
<dbReference type="OrthoDB" id="9789875at2"/>
<dbReference type="InterPro" id="IPR019236">
    <property type="entry name" value="APP1_cat"/>
</dbReference>
<sequence>MKLKLKVYRGFVNDNHLYTSGHVFKKTDPSSFNLEHSWLRYAYYMWRTLSIKTLSGISVTLEFKGITQTVETDKNGFYVFNLQHQLDIEAGWHEATVTVNMGSERIVSKGSLLKAASGYGIISDIDDTFLVSHSGNIFKKIYILLTRNINKRNFFKGVVQHYRELAHIDKPDLQPALFFYVSSSEWNLYSFIEKFTILHQFPKAVFFLKSIKSGVFDLLASGGGNHDHKLHRINDILEFYPDRSFVLLGDDTQQDPYIYSEVFKEHPKRILAVYIRQVSKSKRGKVSSLLEEIMAAGTPVCYFENSAEARQHSKTYLDT</sequence>